<evidence type="ECO:0000256" key="1">
    <source>
        <dbReference type="HAMAP-Rule" id="MF_04139"/>
    </source>
</evidence>
<reference evidence="4" key="1">
    <citation type="submission" date="2018-06" db="EMBL/GenBank/DDBJ databases">
        <title>Whole genome analysis of phage vB_ApiM_fHyAci03 infecting Acinetobacter pittii.</title>
        <authorList>
            <person name="Kiljunen S."/>
            <person name="Wicklund A."/>
            <person name="Skurnik M."/>
        </authorList>
    </citation>
    <scope>NUCLEOTIDE SEQUENCE [LARGE SCALE GENOMIC DNA]</scope>
</reference>
<comment type="function">
    <text evidence="1">ADP-ribosyltransferase that efficiently ADP-ribosylates one of the two alpha subunits of host RNA polymerase RPOA on an arginine located in the C-terminal region. ADP-ribosylation of RPOA alpha subunit enhances the transcription of viral early genes. Also ribosylates RPOA subunits beta, beta' and sigma 70 and performs an autoribosylation reaction.</text>
</comment>
<dbReference type="GO" id="GO:0044423">
    <property type="term" value="C:virion component"/>
    <property type="evidence" value="ECO:0007669"/>
    <property type="project" value="UniProtKB-UniRule"/>
</dbReference>
<dbReference type="EC" id="2.4.2.31" evidence="1"/>
<dbReference type="GO" id="GO:0106274">
    <property type="term" value="F:NAD+-protein-arginine ADP-ribosyltransferase activity"/>
    <property type="evidence" value="ECO:0007669"/>
    <property type="project" value="UniProtKB-UniRule"/>
</dbReference>
<dbReference type="InterPro" id="IPR016225">
    <property type="entry name" value="Phage_T4_Alt-like"/>
</dbReference>
<keyword evidence="1" id="KW-0946">Virion</keyword>
<accession>A0A345AV36</accession>
<feature type="chain" id="PRO_5042303703" description="NAD(+)--arginine ADP-ribosyltransferase" evidence="1">
    <location>
        <begin position="1"/>
        <end position="693"/>
    </location>
</feature>
<dbReference type="PROSITE" id="PS51996">
    <property type="entry name" value="TR_MART"/>
    <property type="match status" value="1"/>
</dbReference>
<comment type="subcellular location">
    <subcellularLocation>
        <location evidence="1">Virion</location>
    </subcellularLocation>
    <text evidence="1">About 25-50 copies per virion. This protein is injected into the bacterial cell along with the viral DNA.</text>
</comment>
<comment type="caution">
    <text evidence="1">Lacks conserved residue(s) required for the propagation of feature annotation.</text>
</comment>
<dbReference type="RefSeq" id="YP_009880970.1">
    <property type="nucleotide sequence ID" value="NC_049438.1"/>
</dbReference>
<feature type="domain" description="ADP ribosyltransferase" evidence="2">
    <location>
        <begin position="410"/>
        <end position="616"/>
    </location>
</feature>
<dbReference type="SUPFAM" id="SSF56399">
    <property type="entry name" value="ADP-ribosylation"/>
    <property type="match status" value="1"/>
</dbReference>
<name>A0A345AV36_9CAUD</name>
<feature type="active site" evidence="1">
    <location>
        <position position="589"/>
    </location>
</feature>
<keyword evidence="1" id="KW-0548">Nucleotidyltransferase</keyword>
<keyword evidence="4" id="KW-1185">Reference proteome</keyword>
<keyword evidence="1 3" id="KW-0808">Transferase</keyword>
<dbReference type="HAMAP" id="MF_04139">
    <property type="entry name" value="ALT_T4"/>
    <property type="match status" value="1"/>
</dbReference>
<proteinExistence type="inferred from homology"/>
<protein>
    <recommendedName>
        <fullName evidence="1">NAD(+)--arginine ADP-ribosyltransferase</fullName>
        <ecNumber evidence="1">2.4.2.31</ecNumber>
    </recommendedName>
</protein>
<evidence type="ECO:0000259" key="2">
    <source>
        <dbReference type="Pfam" id="PF03496"/>
    </source>
</evidence>
<dbReference type="EMBL" id="MH460829">
    <property type="protein sequence ID" value="AXF40769.1"/>
    <property type="molecule type" value="Genomic_DNA"/>
</dbReference>
<dbReference type="Pfam" id="PF03496">
    <property type="entry name" value="ADPrib_exo_Tox"/>
    <property type="match status" value="1"/>
</dbReference>
<dbReference type="Gene3D" id="3.90.176.10">
    <property type="entry name" value="Toxin ADP-ribosyltransferase, Chain A, domain 1"/>
    <property type="match status" value="1"/>
</dbReference>
<keyword evidence="1" id="KW-0328">Glycosyltransferase</keyword>
<dbReference type="KEGG" id="vg:55810231"/>
<comment type="similarity">
    <text evidence="1">Belongs to the Tevenvirinae NAD(+)--arginine ADP-ribosyltransferase family.</text>
</comment>
<dbReference type="GeneID" id="55810231"/>
<evidence type="ECO:0000313" key="3">
    <source>
        <dbReference type="EMBL" id="AXF40769.1"/>
    </source>
</evidence>
<evidence type="ECO:0000313" key="4">
    <source>
        <dbReference type="Proteomes" id="UP000255697"/>
    </source>
</evidence>
<feature type="site" description="Cleavage" evidence="1">
    <location>
        <begin position="12"/>
        <end position="13"/>
    </location>
</feature>
<organism evidence="3 4">
    <name type="scientific">Acinetobacter phage vB_ApiM_fHyAci03</name>
    <dbReference type="NCBI Taxonomy" id="2269366"/>
    <lineage>
        <taxon>Viruses</taxon>
        <taxon>Duplodnaviria</taxon>
        <taxon>Heunggongvirae</taxon>
        <taxon>Uroviricota</taxon>
        <taxon>Caudoviricetes</taxon>
        <taxon>Pantevenvirales</taxon>
        <taxon>Straboviridae</taxon>
        <taxon>Twarogvirinae</taxon>
        <taxon>Lazarusvirus</taxon>
        <taxon>Lazarusvirus fhyacithree</taxon>
    </lineage>
</organism>
<dbReference type="GO" id="GO:0005576">
    <property type="term" value="C:extracellular region"/>
    <property type="evidence" value="ECO:0007669"/>
    <property type="project" value="InterPro"/>
</dbReference>
<dbReference type="GO" id="GO:0016779">
    <property type="term" value="F:nucleotidyltransferase activity"/>
    <property type="evidence" value="ECO:0007669"/>
    <property type="project" value="UniProtKB-KW"/>
</dbReference>
<dbReference type="InterPro" id="IPR003540">
    <property type="entry name" value="ADP-ribosyltransferase"/>
</dbReference>
<dbReference type="Proteomes" id="UP000255697">
    <property type="component" value="Segment"/>
</dbReference>
<comment type="catalytic activity">
    <reaction evidence="1">
        <text>L-arginyl-[protein] + NAD(+) = N(omega)-(ADP-D-ribosyl)-L-arginyl-[protein] + nicotinamide + H(+)</text>
        <dbReference type="Rhea" id="RHEA:19149"/>
        <dbReference type="Rhea" id="RHEA-COMP:10532"/>
        <dbReference type="Rhea" id="RHEA-COMP:15087"/>
        <dbReference type="ChEBI" id="CHEBI:15378"/>
        <dbReference type="ChEBI" id="CHEBI:17154"/>
        <dbReference type="ChEBI" id="CHEBI:29965"/>
        <dbReference type="ChEBI" id="CHEBI:57540"/>
        <dbReference type="ChEBI" id="CHEBI:142554"/>
        <dbReference type="EC" id="2.4.2.31"/>
    </reaction>
</comment>
<keyword evidence="1" id="KW-0520">NAD</keyword>
<dbReference type="GO" id="GO:0046782">
    <property type="term" value="P:regulation of viral transcription"/>
    <property type="evidence" value="ECO:0007669"/>
    <property type="project" value="UniProtKB-UniRule"/>
</dbReference>
<sequence length="693" mass="76428">MLETLTEAQLNEVLETEGNNYDVVDLMPKAKTPQMFLLKGDGIDNLVVRLMAQKEGGDTLRNLMPNDKNVVVFIMTLNDKGNLAELKGGLGANPLKALTTIFDTVYSAIKPSVVETVMFRFPAKKMAGQERGIRRVLERLIQVRGKNRFVVLSEMASFSAKYSYVVAHKRNLELTDIPGASIDTERYKKVDTKVGEVYIDNETGKDVSKAEAIAQAVSTAASKLTTQSVIAKSKISRREAMAAMYSSSEFSGKPDARRQKYDDSHAVVPATGNKTLIQQNINNIDLKSIGQTLMEYEHATWEDETKSRIAITPIRNIVVPMINDVFGHRSTSKEGKAMASNIIRGIGTIIADANPKDLQSMMVKISEFISTTSFGELDKTGRINFTRGIIFGLLNGPIGGRIRIAYEDDEAEHKIRRQYTEDQVEAIKAYTGSDFSDINGFLIGHYGTYPGLEETIAHLDEAFKNGTTLERGTILYRGQSVKYGQMKSIMDTKMMYFRNFVSTSLYPVIYGGFANAVANIEPTAQDQTHFTSADLSKSTSYTGDAHDAMNAGTIEDSNYSVSVAMVIKGADKINVIVPGNMSSYPNECEVILPRGTILKINKVVGESFDFGDSNNSMLMETTVVGPDQIDENTEMYDGDLFLSEGRLEVIKPSIGAFYNNEVINEAVIPNNDDATSILLSLIDFTGMPQKFID</sequence>
<gene>
    <name evidence="3" type="primary">alt</name>
    <name evidence="3" type="ORF">Ac3_208</name>
</gene>